<evidence type="ECO:0000313" key="1">
    <source>
        <dbReference type="EMBL" id="VVQ26618.1"/>
    </source>
</evidence>
<dbReference type="AlphaFoldDB" id="A0A5E7VUY7"/>
<organism evidence="1 2">
    <name type="scientific">Pseudomonas fluorescens</name>
    <dbReference type="NCBI Taxonomy" id="294"/>
    <lineage>
        <taxon>Bacteria</taxon>
        <taxon>Pseudomonadati</taxon>
        <taxon>Pseudomonadota</taxon>
        <taxon>Gammaproteobacteria</taxon>
        <taxon>Pseudomonadales</taxon>
        <taxon>Pseudomonadaceae</taxon>
        <taxon>Pseudomonas</taxon>
    </lineage>
</organism>
<dbReference type="Proteomes" id="UP000381378">
    <property type="component" value="Unassembled WGS sequence"/>
</dbReference>
<name>A0A5E7VUY7_PSEFL</name>
<dbReference type="EMBL" id="CABVJF010000058">
    <property type="protein sequence ID" value="VVQ26618.1"/>
    <property type="molecule type" value="Genomic_DNA"/>
</dbReference>
<evidence type="ECO:0000313" key="2">
    <source>
        <dbReference type="Proteomes" id="UP000381378"/>
    </source>
</evidence>
<protein>
    <submittedName>
        <fullName evidence="1">Uncharacterized protein</fullName>
    </submittedName>
</protein>
<reference evidence="1 2" key="1">
    <citation type="submission" date="2019-09" db="EMBL/GenBank/DDBJ databases">
        <authorList>
            <person name="Chandra G."/>
            <person name="Truman W A."/>
        </authorList>
    </citation>
    <scope>NUCLEOTIDE SEQUENCE [LARGE SCALE GENOMIC DNA]</scope>
    <source>
        <strain evidence="1">PS928</strain>
    </source>
</reference>
<sequence length="45" mass="4975">MISADGNELLDEDHIPVDGVSLSLDDVRAIVAKRHPRKAYCVVKQ</sequence>
<accession>A0A5E7VUY7</accession>
<proteinExistence type="predicted"/>
<gene>
    <name evidence="1" type="ORF">PS928_06786</name>
</gene>